<keyword evidence="6 9" id="KW-0068">Autocatalytic cleavage</keyword>
<dbReference type="RefSeq" id="WP_009945866.1">
    <property type="nucleotide sequence ID" value="NZ_BAAAGS010000030.1"/>
</dbReference>
<keyword evidence="7 9" id="KW-0647">Proteasome</keyword>
<dbReference type="GO" id="GO:0000502">
    <property type="term" value="C:proteasome complex"/>
    <property type="evidence" value="ECO:0007669"/>
    <property type="project" value="UniProtKB-KW"/>
</dbReference>
<feature type="active site" description="Nucleophile" evidence="9">
    <location>
        <position position="54"/>
    </location>
</feature>
<evidence type="ECO:0000256" key="3">
    <source>
        <dbReference type="ARBA" id="ARBA00022670"/>
    </source>
</evidence>
<dbReference type="Proteomes" id="UP001500729">
    <property type="component" value="Unassembled WGS sequence"/>
</dbReference>
<keyword evidence="5 9" id="KW-0378">Hydrolase</keyword>
<keyword evidence="8 9" id="KW-0865">Zymogen</keyword>
<name>A0ABP3NA54_SACER</name>
<dbReference type="EC" id="3.4.25.1" evidence="9 10"/>
<comment type="caution">
    <text evidence="11">The sequence shown here is derived from an EMBL/GenBank/DDBJ whole genome shotgun (WGS) entry which is preliminary data.</text>
</comment>
<dbReference type="HAMAP" id="MF_02113_B">
    <property type="entry name" value="Proteasome_B_B"/>
    <property type="match status" value="1"/>
</dbReference>
<dbReference type="InterPro" id="IPR029055">
    <property type="entry name" value="Ntn_hydrolases_N"/>
</dbReference>
<dbReference type="CDD" id="cd01906">
    <property type="entry name" value="proteasome_protease_HslV"/>
    <property type="match status" value="1"/>
</dbReference>
<dbReference type="PANTHER" id="PTHR32194">
    <property type="entry name" value="METALLOPROTEASE TLDD"/>
    <property type="match status" value="1"/>
</dbReference>
<feature type="propeptide" id="PRO_5044939988" description="Removed in mature form; by autocatalysis" evidence="9">
    <location>
        <begin position="1"/>
        <end position="53"/>
    </location>
</feature>
<protein>
    <recommendedName>
        <fullName evidence="9 10">Proteasome subunit beta</fullName>
        <ecNumber evidence="9 10">3.4.25.1</ecNumber>
    </recommendedName>
    <alternativeName>
        <fullName evidence="9">20S proteasome beta subunit</fullName>
    </alternativeName>
    <alternativeName>
        <fullName evidence="9">Proteasome core protein PrcB</fullName>
    </alternativeName>
</protein>
<accession>A0ABP3NA54</accession>
<evidence type="ECO:0000256" key="8">
    <source>
        <dbReference type="ARBA" id="ARBA00023145"/>
    </source>
</evidence>
<evidence type="ECO:0000256" key="9">
    <source>
        <dbReference type="HAMAP-Rule" id="MF_02113"/>
    </source>
</evidence>
<evidence type="ECO:0000313" key="12">
    <source>
        <dbReference type="Proteomes" id="UP001500729"/>
    </source>
</evidence>
<dbReference type="PANTHER" id="PTHR32194:SF0">
    <property type="entry name" value="ATP-DEPENDENT PROTEASE SUBUNIT HSLV"/>
    <property type="match status" value="1"/>
</dbReference>
<dbReference type="EMBL" id="BAAAGS010000030">
    <property type="protein sequence ID" value="GAA0539628.1"/>
    <property type="molecule type" value="Genomic_DNA"/>
</dbReference>
<dbReference type="Gene3D" id="3.60.20.10">
    <property type="entry name" value="Glutamine Phosphoribosylpyrophosphate, subunit 1, domain 1"/>
    <property type="match status" value="1"/>
</dbReference>
<evidence type="ECO:0000256" key="5">
    <source>
        <dbReference type="ARBA" id="ARBA00022801"/>
    </source>
</evidence>
<dbReference type="Pfam" id="PF00227">
    <property type="entry name" value="Proteasome"/>
    <property type="match status" value="1"/>
</dbReference>
<evidence type="ECO:0000256" key="10">
    <source>
        <dbReference type="NCBIfam" id="TIGR03690"/>
    </source>
</evidence>
<comment type="catalytic activity">
    <reaction evidence="1 9">
        <text>Cleavage of peptide bonds with very broad specificity.</text>
        <dbReference type="EC" id="3.4.25.1"/>
    </reaction>
</comment>
<comment type="activity regulation">
    <text evidence="9">The formation of the proteasomal ATPase ARC-20S proteasome complex, likely via the docking of the C-termini of ARC into the intersubunit pockets in the alpha-rings, may trigger opening of the gate for substrate entry. Interconversion between the open-gate and close-gate conformations leads to a dynamic regulation of the 20S proteasome proteolysis activity.</text>
</comment>
<evidence type="ECO:0000256" key="1">
    <source>
        <dbReference type="ARBA" id="ARBA00001198"/>
    </source>
</evidence>
<reference evidence="12" key="1">
    <citation type="journal article" date="2019" name="Int. J. Syst. Evol. Microbiol.">
        <title>The Global Catalogue of Microorganisms (GCM) 10K type strain sequencing project: providing services to taxonomists for standard genome sequencing and annotation.</title>
        <authorList>
            <consortium name="The Broad Institute Genomics Platform"/>
            <consortium name="The Broad Institute Genome Sequencing Center for Infectious Disease"/>
            <person name="Wu L."/>
            <person name="Ma J."/>
        </authorList>
    </citation>
    <scope>NUCLEOTIDE SEQUENCE [LARGE SCALE GENOMIC DNA]</scope>
    <source>
        <strain evidence="12">JCM 10303</strain>
    </source>
</reference>
<evidence type="ECO:0000256" key="4">
    <source>
        <dbReference type="ARBA" id="ARBA00022698"/>
    </source>
</evidence>
<dbReference type="InterPro" id="IPR022483">
    <property type="entry name" value="PSB_actinobac"/>
</dbReference>
<keyword evidence="12" id="KW-1185">Reference proteome</keyword>
<dbReference type="NCBIfam" id="TIGR03690">
    <property type="entry name" value="20S_bact_beta"/>
    <property type="match status" value="1"/>
</dbReference>
<keyword evidence="4 9" id="KW-0888">Threonine protease</keyword>
<sequence>MESSSTRFPGQALPAAYLTPGSSSFTDFLRVAAPELMPGSRPVPDGAVEAPHGTTIVALTFRGGVLLAGDRRATMGNLIAQRDMEKLYVTDDYSAVGIAGTAGIALEMVRLYAIELEHYEKLEGVSLSLDGKANKLATMLRGNLQGAMAGLAVLPLFAGFDVDADDPDRAGRIVSYDITGGRYNELGGYYAVGSGSLFAKSALKKRFDPDADVDTAVRAAVEALYDAADDDTATGGPDLSRRIYPSIITITGTDGATRVPEERAAEIATEVVNGRMQNPGG</sequence>
<comment type="similarity">
    <text evidence="9">Belongs to the peptidase T1B family.</text>
</comment>
<gene>
    <name evidence="9 11" type="primary">prcB</name>
    <name evidence="11" type="ORF">GCM10009533_43460</name>
</gene>
<proteinExistence type="inferred from homology"/>
<keyword evidence="3 9" id="KW-0645">Protease</keyword>
<comment type="subunit">
    <text evidence="9">The 20S proteasome core is composed of 14 alpha and 14 beta subunits that assemble into four stacked heptameric rings, resulting in a barrel-shaped structure. The two inner rings, each composed of seven catalytic beta subunits, are sandwiched by two outer rings, each composed of seven alpha subunits. The catalytic chamber with the active sites is on the inside of the barrel. Has a gated structure, the ends of the cylinder being occluded by the N-termini of the alpha-subunits. Is capped by the proteasome-associated ATPase, ARC.</text>
</comment>
<dbReference type="SUPFAM" id="SSF56235">
    <property type="entry name" value="N-terminal nucleophile aminohydrolases (Ntn hydrolases)"/>
    <property type="match status" value="1"/>
</dbReference>
<dbReference type="InterPro" id="IPR023333">
    <property type="entry name" value="Proteasome_suB-type"/>
</dbReference>
<keyword evidence="2 9" id="KW-0963">Cytoplasm</keyword>
<evidence type="ECO:0000256" key="2">
    <source>
        <dbReference type="ARBA" id="ARBA00022490"/>
    </source>
</evidence>
<dbReference type="InterPro" id="IPR001353">
    <property type="entry name" value="Proteasome_sua/b"/>
</dbReference>
<dbReference type="PROSITE" id="PS51476">
    <property type="entry name" value="PROTEASOME_BETA_2"/>
    <property type="match status" value="1"/>
</dbReference>
<evidence type="ECO:0000256" key="7">
    <source>
        <dbReference type="ARBA" id="ARBA00022942"/>
    </source>
</evidence>
<comment type="pathway">
    <text evidence="9">Protein degradation; proteasomal Pup-dependent pathway.</text>
</comment>
<evidence type="ECO:0000256" key="6">
    <source>
        <dbReference type="ARBA" id="ARBA00022813"/>
    </source>
</evidence>
<comment type="subcellular location">
    <subcellularLocation>
        <location evidence="9">Cytoplasm</location>
    </subcellularLocation>
</comment>
<comment type="function">
    <text evidence="9">Component of the proteasome core, a large protease complex with broad specificity involved in protein degradation.</text>
</comment>
<evidence type="ECO:0000313" key="11">
    <source>
        <dbReference type="EMBL" id="GAA0539628.1"/>
    </source>
</evidence>
<feature type="chain" id="PRO_5044939989" description="Proteasome subunit beta" evidence="9">
    <location>
        <begin position="54"/>
        <end position="281"/>
    </location>
</feature>
<organism evidence="11 12">
    <name type="scientific">Saccharopolyspora erythraea</name>
    <name type="common">Streptomyces erythraeus</name>
    <dbReference type="NCBI Taxonomy" id="1836"/>
    <lineage>
        <taxon>Bacteria</taxon>
        <taxon>Bacillati</taxon>
        <taxon>Actinomycetota</taxon>
        <taxon>Actinomycetes</taxon>
        <taxon>Pseudonocardiales</taxon>
        <taxon>Pseudonocardiaceae</taxon>
        <taxon>Saccharopolyspora</taxon>
    </lineage>
</organism>